<dbReference type="SFLD" id="SFLDG01140">
    <property type="entry name" value="C2.B:_Phosphomannomutase_and_P"/>
    <property type="match status" value="1"/>
</dbReference>
<evidence type="ECO:0000313" key="1">
    <source>
        <dbReference type="EMBL" id="SCX82503.1"/>
    </source>
</evidence>
<dbReference type="GO" id="GO:0005829">
    <property type="term" value="C:cytosol"/>
    <property type="evidence" value="ECO:0007669"/>
    <property type="project" value="TreeGrafter"/>
</dbReference>
<keyword evidence="2" id="KW-1185">Reference proteome</keyword>
<dbReference type="NCBIfam" id="TIGR01484">
    <property type="entry name" value="HAD-SF-IIB"/>
    <property type="match status" value="1"/>
</dbReference>
<dbReference type="STRING" id="490189.SAMN02927903_00184"/>
<evidence type="ECO:0000313" key="2">
    <source>
        <dbReference type="Proteomes" id="UP000199354"/>
    </source>
</evidence>
<proteinExistence type="predicted"/>
<dbReference type="NCBIfam" id="TIGR00099">
    <property type="entry name" value="Cof-subfamily"/>
    <property type="match status" value="1"/>
</dbReference>
<organism evidence="1 2">
    <name type="scientific">Flavobacterium caeni</name>
    <dbReference type="NCBI Taxonomy" id="490189"/>
    <lineage>
        <taxon>Bacteria</taxon>
        <taxon>Pseudomonadati</taxon>
        <taxon>Bacteroidota</taxon>
        <taxon>Flavobacteriia</taxon>
        <taxon>Flavobacteriales</taxon>
        <taxon>Flavobacteriaceae</taxon>
        <taxon>Flavobacterium</taxon>
    </lineage>
</organism>
<dbReference type="AlphaFoldDB" id="A0A1G5AXA4"/>
<dbReference type="RefSeq" id="WP_091140706.1">
    <property type="nucleotide sequence ID" value="NZ_FMVF01000002.1"/>
</dbReference>
<dbReference type="PANTHER" id="PTHR10000:SF53">
    <property type="entry name" value="5-AMINO-6-(5-PHOSPHO-D-RIBITYLAMINO)URACIL PHOSPHATASE YBJI-RELATED"/>
    <property type="match status" value="1"/>
</dbReference>
<accession>A0A1G5AXA4</accession>
<dbReference type="SUPFAM" id="SSF56784">
    <property type="entry name" value="HAD-like"/>
    <property type="match status" value="1"/>
</dbReference>
<reference evidence="1 2" key="1">
    <citation type="submission" date="2016-10" db="EMBL/GenBank/DDBJ databases">
        <authorList>
            <person name="de Groot N.N."/>
        </authorList>
    </citation>
    <scope>NUCLEOTIDE SEQUENCE [LARGE SCALE GENOMIC DNA]</scope>
    <source>
        <strain evidence="1 2">CGMCC 1.7031</strain>
    </source>
</reference>
<dbReference type="Gene3D" id="3.40.50.1000">
    <property type="entry name" value="HAD superfamily/HAD-like"/>
    <property type="match status" value="1"/>
</dbReference>
<dbReference type="InterPro" id="IPR023214">
    <property type="entry name" value="HAD_sf"/>
</dbReference>
<evidence type="ECO:0008006" key="3">
    <source>
        <dbReference type="Google" id="ProtNLM"/>
    </source>
</evidence>
<dbReference type="Proteomes" id="UP000199354">
    <property type="component" value="Unassembled WGS sequence"/>
</dbReference>
<protein>
    <recommendedName>
        <fullName evidence="3">HAD family hydrolase</fullName>
    </recommendedName>
</protein>
<dbReference type="EMBL" id="FMVF01000002">
    <property type="protein sequence ID" value="SCX82503.1"/>
    <property type="molecule type" value="Genomic_DNA"/>
</dbReference>
<dbReference type="SFLD" id="SFLDS00003">
    <property type="entry name" value="Haloacid_Dehalogenase"/>
    <property type="match status" value="1"/>
</dbReference>
<dbReference type="InterPro" id="IPR006379">
    <property type="entry name" value="HAD-SF_hydro_IIB"/>
</dbReference>
<dbReference type="Gene3D" id="3.30.1240.10">
    <property type="match status" value="1"/>
</dbReference>
<dbReference type="PANTHER" id="PTHR10000">
    <property type="entry name" value="PHOSPHOSERINE PHOSPHATASE"/>
    <property type="match status" value="1"/>
</dbReference>
<dbReference type="Pfam" id="PF08282">
    <property type="entry name" value="Hydrolase_3"/>
    <property type="match status" value="1"/>
</dbReference>
<dbReference type="SFLD" id="SFLDG01144">
    <property type="entry name" value="C2.B.4:_PGP_Like"/>
    <property type="match status" value="1"/>
</dbReference>
<gene>
    <name evidence="1" type="ORF">SAMN02927903_00184</name>
</gene>
<dbReference type="GO" id="GO:0000287">
    <property type="term" value="F:magnesium ion binding"/>
    <property type="evidence" value="ECO:0007669"/>
    <property type="project" value="TreeGrafter"/>
</dbReference>
<dbReference type="OrthoDB" id="9814970at2"/>
<dbReference type="InterPro" id="IPR036412">
    <property type="entry name" value="HAD-like_sf"/>
</dbReference>
<sequence>MIKLVVTDMDGSLLNDAKEIPTDFYEIFADLKRQSIQFVVASGRQMYTLQHDVFDVRESVYFISENGAFVAKGDQVLHLDALPREAVNELLEAGATVPDAYFILCGKNSAYVRDTDVRFLNEAKKFFKRLEIVEDFASIDDDILKVTMCDFRNAEFNSLRYFERFSDRFKVTIGAERYLDVTSLTANKGHALRGLQTQLGITPEETIVFGDYLNDLEMMQAATYSYAMKNAHPEILQTANFITEWDNNESGVTRTLRALGLAQKPSAAKSC</sequence>
<dbReference type="GO" id="GO:0016791">
    <property type="term" value="F:phosphatase activity"/>
    <property type="evidence" value="ECO:0007669"/>
    <property type="project" value="UniProtKB-ARBA"/>
</dbReference>
<name>A0A1G5AXA4_9FLAO</name>
<dbReference type="InterPro" id="IPR000150">
    <property type="entry name" value="Cof"/>
</dbReference>